<dbReference type="PANTHER" id="PTHR31084">
    <property type="entry name" value="ALPHA-L-FUCOSIDASE 2"/>
    <property type="match status" value="1"/>
</dbReference>
<dbReference type="Pfam" id="PF21307">
    <property type="entry name" value="Glyco_hydro_95_C"/>
    <property type="match status" value="1"/>
</dbReference>
<dbReference type="GO" id="GO:0004560">
    <property type="term" value="F:alpha-L-fucosidase activity"/>
    <property type="evidence" value="ECO:0007669"/>
    <property type="project" value="InterPro"/>
</dbReference>
<dbReference type="InterPro" id="IPR012341">
    <property type="entry name" value="6hp_glycosidase-like_sf"/>
</dbReference>
<organism evidence="4 5">
    <name type="scientific">Bifidobacterium adolescentis</name>
    <dbReference type="NCBI Taxonomy" id="1680"/>
    <lineage>
        <taxon>Bacteria</taxon>
        <taxon>Bacillati</taxon>
        <taxon>Actinomycetota</taxon>
        <taxon>Actinomycetes</taxon>
        <taxon>Bifidobacteriales</taxon>
        <taxon>Bifidobacteriaceae</taxon>
        <taxon>Bifidobacterium</taxon>
    </lineage>
</organism>
<dbReference type="RefSeq" id="WP_055680689.1">
    <property type="nucleotide sequence ID" value="NZ_CYYI01000009.1"/>
</dbReference>
<dbReference type="InterPro" id="IPR016518">
    <property type="entry name" value="Alpha-L-fucosidase"/>
</dbReference>
<name>A0A174BFX0_BIFAD</name>
<accession>A0A174BFX0</accession>
<dbReference type="SUPFAM" id="SSF48208">
    <property type="entry name" value="Six-hairpin glycosidases"/>
    <property type="match status" value="1"/>
</dbReference>
<gene>
    <name evidence="4" type="ORF">ERS852382_01849</name>
</gene>
<dbReference type="AlphaFoldDB" id="A0A174BFX0"/>
<keyword evidence="4" id="KW-0378">Hydrolase</keyword>
<dbReference type="Proteomes" id="UP000095647">
    <property type="component" value="Unassembled WGS sequence"/>
</dbReference>
<dbReference type="Pfam" id="PF14498">
    <property type="entry name" value="Glyco_hyd_65N_2"/>
    <property type="match status" value="1"/>
</dbReference>
<dbReference type="InterPro" id="IPR054363">
    <property type="entry name" value="GH95_cat"/>
</dbReference>
<dbReference type="PANTHER" id="PTHR31084:SF0">
    <property type="entry name" value="ALPHA-L-FUCOSIDASE 2"/>
    <property type="match status" value="1"/>
</dbReference>
<dbReference type="Pfam" id="PF22124">
    <property type="entry name" value="Glyco_hydro_95_cat"/>
    <property type="match status" value="1"/>
</dbReference>
<evidence type="ECO:0000259" key="1">
    <source>
        <dbReference type="Pfam" id="PF14498"/>
    </source>
</evidence>
<evidence type="ECO:0000313" key="5">
    <source>
        <dbReference type="Proteomes" id="UP000095647"/>
    </source>
</evidence>
<feature type="domain" description="Glycosyl hydrolase family 95 catalytic" evidence="3">
    <location>
        <begin position="289"/>
        <end position="702"/>
    </location>
</feature>
<dbReference type="Gene3D" id="1.50.10.10">
    <property type="match status" value="1"/>
</dbReference>
<feature type="domain" description="Alpha fucosidase A-like C-terminal" evidence="2">
    <location>
        <begin position="704"/>
        <end position="757"/>
    </location>
</feature>
<proteinExistence type="predicted"/>
<dbReference type="InterPro" id="IPR008928">
    <property type="entry name" value="6-hairpin_glycosidase_sf"/>
</dbReference>
<dbReference type="InterPro" id="IPR049053">
    <property type="entry name" value="AFCA-like_C"/>
</dbReference>
<reference evidence="4 5" key="1">
    <citation type="submission" date="2015-09" db="EMBL/GenBank/DDBJ databases">
        <authorList>
            <consortium name="Pathogen Informatics"/>
        </authorList>
    </citation>
    <scope>NUCLEOTIDE SEQUENCE [LARGE SCALE GENOMIC DNA]</scope>
    <source>
        <strain evidence="4 5">2789STDY5608824</strain>
    </source>
</reference>
<sequence>MKLVFNGTSSHWEEDIPLGNGRMGAVLCSEPTADVLYLNDDTLWSGYPHEESPALNPKIVASARRAAFRDDYAEATRIIKEATVREKDEQIYEPFGTARIRYSAEDDGRDGMSRRLDLSRAVAGETFLIGETAVGVDAWCSEPDDMLVYRMSSDGPVNVSIDVSGSFLKQSRVSLNANPDARTASLIVMGRMPGLNVGVLPHQVESPWEDEDSGTGMAYAGAFILDAKDGDIQASGNMLRCTDVTGFTLRFRSMSGFRGSYEQPERDMNVLADHLEKSLGGWPSDPQASLERHVADYRRYFDRARIHLGPSHDGDVEVPFTETLRSTADERPNRLETLSEAMFDFGRYLLISSSRPRTQPANLQGLWNHRDFPNWYSAYTTNINVEMNYWMTGPCALHELIEPLVSMNEELLASGREVAEHVLGRRGSAVFHNVDIWRRALPANGDPMWSFWPFGQAWMCRNLFDEYLFDRDKSYLARIWPILRESARFCMDFLSDTEQGLAPSPATSPENCFLVNGKPTSVAQASESATAIVRNLLDDLILAAQDMDDLDGDDESLVQEARIVVRQLAEPQIGTDGRILEWNDEFIEEDPLHRHLSHLYELHPGTGITARSSRLENAARKSLETRGDDGSGWSIVWRMIMWARLRDAEHAERIIGMFLRPVDADAATGLVGGGVYDSGMCAHPPFQIDGNLGFPAALAEMLLQSHDGLIRILPALPKDWHEGRFRGLRARGGVCVDASWTDDEVKYTLRSSGPMEVTVIVEGVNMAHVVVSPDKPLDGTVRRR</sequence>
<dbReference type="GO" id="GO:0005975">
    <property type="term" value="P:carbohydrate metabolic process"/>
    <property type="evidence" value="ECO:0007669"/>
    <property type="project" value="InterPro"/>
</dbReference>
<dbReference type="EMBL" id="CYYI01000009">
    <property type="protein sequence ID" value="CUN99922.1"/>
    <property type="molecule type" value="Genomic_DNA"/>
</dbReference>
<feature type="domain" description="Glycosyl hydrolase family 95 N-terminal" evidence="1">
    <location>
        <begin position="4"/>
        <end position="258"/>
    </location>
</feature>
<evidence type="ECO:0000313" key="4">
    <source>
        <dbReference type="EMBL" id="CUN99922.1"/>
    </source>
</evidence>
<evidence type="ECO:0000259" key="3">
    <source>
        <dbReference type="Pfam" id="PF22124"/>
    </source>
</evidence>
<dbReference type="PIRSF" id="PIRSF007663">
    <property type="entry name" value="UCP007663"/>
    <property type="match status" value="1"/>
</dbReference>
<protein>
    <submittedName>
        <fullName evidence="4">Glycosyl hydrolase</fullName>
    </submittedName>
</protein>
<dbReference type="InterPro" id="IPR027414">
    <property type="entry name" value="GH95_N_dom"/>
</dbReference>
<evidence type="ECO:0000259" key="2">
    <source>
        <dbReference type="Pfam" id="PF21307"/>
    </source>
</evidence>